<dbReference type="GO" id="GO:0009279">
    <property type="term" value="C:cell outer membrane"/>
    <property type="evidence" value="ECO:0007669"/>
    <property type="project" value="UniProtKB-SubCell"/>
</dbReference>
<evidence type="ECO:0000313" key="6">
    <source>
        <dbReference type="EMBL" id="MPL88832.1"/>
    </source>
</evidence>
<comment type="caution">
    <text evidence="6">The sequence shown here is derived from an EMBL/GenBank/DDBJ whole genome shotgun (WGS) entry which is preliminary data.</text>
</comment>
<evidence type="ECO:0000256" key="5">
    <source>
        <dbReference type="ARBA" id="ARBA00023237"/>
    </source>
</evidence>
<dbReference type="PANTHER" id="PTHR30026:SF20">
    <property type="entry name" value="OUTER MEMBRANE PROTEIN TOLC"/>
    <property type="match status" value="1"/>
</dbReference>
<keyword evidence="2" id="KW-1134">Transmembrane beta strand</keyword>
<dbReference type="Gene3D" id="1.20.1600.10">
    <property type="entry name" value="Outer membrane efflux proteins (OEP)"/>
    <property type="match status" value="1"/>
</dbReference>
<evidence type="ECO:0000256" key="3">
    <source>
        <dbReference type="ARBA" id="ARBA00022692"/>
    </source>
</evidence>
<evidence type="ECO:0000256" key="1">
    <source>
        <dbReference type="ARBA" id="ARBA00004442"/>
    </source>
</evidence>
<keyword evidence="3" id="KW-0812">Transmembrane</keyword>
<comment type="subcellular location">
    <subcellularLocation>
        <location evidence="1">Cell outer membrane</location>
    </subcellularLocation>
</comment>
<keyword evidence="4" id="KW-0472">Membrane</keyword>
<dbReference type="PANTHER" id="PTHR30026">
    <property type="entry name" value="OUTER MEMBRANE PROTEIN TOLC"/>
    <property type="match status" value="1"/>
</dbReference>
<dbReference type="EMBL" id="VSSQ01000266">
    <property type="protein sequence ID" value="MPL88832.1"/>
    <property type="molecule type" value="Genomic_DNA"/>
</dbReference>
<evidence type="ECO:0008006" key="7">
    <source>
        <dbReference type="Google" id="ProtNLM"/>
    </source>
</evidence>
<evidence type="ECO:0000256" key="4">
    <source>
        <dbReference type="ARBA" id="ARBA00023136"/>
    </source>
</evidence>
<protein>
    <recommendedName>
        <fullName evidence="7">Outer membrane efflux protein</fullName>
    </recommendedName>
</protein>
<dbReference type="AlphaFoldDB" id="A0A644VDR9"/>
<organism evidence="6">
    <name type="scientific">bioreactor metagenome</name>
    <dbReference type="NCBI Taxonomy" id="1076179"/>
    <lineage>
        <taxon>unclassified sequences</taxon>
        <taxon>metagenomes</taxon>
        <taxon>ecological metagenomes</taxon>
    </lineage>
</organism>
<sequence>MKRKVWIGSIILMLCFAPLSGITLDSCRIKARNNYPLIKQYGLIEKTRDYNLSTVSKAWLPQVTLGMKATYQSDVTEIPASLGNAISAITGQPFSMPSLDKDQYQAAVEVNQLIWDGGIISSQKRSMEASAEIDKQKTEIDLYALNERIHQLYFGIMLLNEQIVLQYILLDELTANHKKVQSLVENGVALPSDADAVKVEMIQTRQRIYDLLSTQKNYCLILSAFTGLVIDEKTPLEKPVVNEPVEANNYRPELKLFAAQQLLLSNQEKALHASNFPKISAFVQGGYGRPGLNMFTTDFSPFYIGGIRLSWNLSNFYSLKSNLGKIELNRQQIDVMKETFLFNNTLERNQYQTEVNKLRENLKSDDEIISLRRNIKLAAEARLSNGTITVTDLLREINSEHIALQQKALHEIQLLMAIYQLKINVNNL</sequence>
<dbReference type="GO" id="GO:0015562">
    <property type="term" value="F:efflux transmembrane transporter activity"/>
    <property type="evidence" value="ECO:0007669"/>
    <property type="project" value="InterPro"/>
</dbReference>
<evidence type="ECO:0000256" key="2">
    <source>
        <dbReference type="ARBA" id="ARBA00022452"/>
    </source>
</evidence>
<accession>A0A644VDR9</accession>
<name>A0A644VDR9_9ZZZZ</name>
<reference evidence="6" key="1">
    <citation type="submission" date="2019-08" db="EMBL/GenBank/DDBJ databases">
        <authorList>
            <person name="Kucharzyk K."/>
            <person name="Murdoch R.W."/>
            <person name="Higgins S."/>
            <person name="Loffler F."/>
        </authorList>
    </citation>
    <scope>NUCLEOTIDE SEQUENCE</scope>
</reference>
<dbReference type="GO" id="GO:1990281">
    <property type="term" value="C:efflux pump complex"/>
    <property type="evidence" value="ECO:0007669"/>
    <property type="project" value="TreeGrafter"/>
</dbReference>
<dbReference type="InterPro" id="IPR051906">
    <property type="entry name" value="TolC-like"/>
</dbReference>
<keyword evidence="5" id="KW-0998">Cell outer membrane</keyword>
<proteinExistence type="predicted"/>
<gene>
    <name evidence="6" type="ORF">SDC9_34861</name>
</gene>
<dbReference type="GO" id="GO:0015288">
    <property type="term" value="F:porin activity"/>
    <property type="evidence" value="ECO:0007669"/>
    <property type="project" value="TreeGrafter"/>
</dbReference>
<dbReference type="SUPFAM" id="SSF56954">
    <property type="entry name" value="Outer membrane efflux proteins (OEP)"/>
    <property type="match status" value="1"/>
</dbReference>